<evidence type="ECO:0000313" key="3">
    <source>
        <dbReference type="Proteomes" id="UP001301958"/>
    </source>
</evidence>
<gene>
    <name evidence="2" type="ORF">QBC38DRAFT_218552</name>
</gene>
<name>A0AAN7BNR6_9PEZI</name>
<organism evidence="2 3">
    <name type="scientific">Podospora fimiseda</name>
    <dbReference type="NCBI Taxonomy" id="252190"/>
    <lineage>
        <taxon>Eukaryota</taxon>
        <taxon>Fungi</taxon>
        <taxon>Dikarya</taxon>
        <taxon>Ascomycota</taxon>
        <taxon>Pezizomycotina</taxon>
        <taxon>Sordariomycetes</taxon>
        <taxon>Sordariomycetidae</taxon>
        <taxon>Sordariales</taxon>
        <taxon>Podosporaceae</taxon>
        <taxon>Podospora</taxon>
    </lineage>
</organism>
<accession>A0AAN7BNR6</accession>
<reference evidence="2" key="1">
    <citation type="journal article" date="2023" name="Mol. Phylogenet. Evol.">
        <title>Genome-scale phylogeny and comparative genomics of the fungal order Sordariales.</title>
        <authorList>
            <person name="Hensen N."/>
            <person name="Bonometti L."/>
            <person name="Westerberg I."/>
            <person name="Brannstrom I.O."/>
            <person name="Guillou S."/>
            <person name="Cros-Aarteil S."/>
            <person name="Calhoun S."/>
            <person name="Haridas S."/>
            <person name="Kuo A."/>
            <person name="Mondo S."/>
            <person name="Pangilinan J."/>
            <person name="Riley R."/>
            <person name="LaButti K."/>
            <person name="Andreopoulos B."/>
            <person name="Lipzen A."/>
            <person name="Chen C."/>
            <person name="Yan M."/>
            <person name="Daum C."/>
            <person name="Ng V."/>
            <person name="Clum A."/>
            <person name="Steindorff A."/>
            <person name="Ohm R.A."/>
            <person name="Martin F."/>
            <person name="Silar P."/>
            <person name="Natvig D.O."/>
            <person name="Lalanne C."/>
            <person name="Gautier V."/>
            <person name="Ament-Velasquez S.L."/>
            <person name="Kruys A."/>
            <person name="Hutchinson M.I."/>
            <person name="Powell A.J."/>
            <person name="Barry K."/>
            <person name="Miller A.N."/>
            <person name="Grigoriev I.V."/>
            <person name="Debuchy R."/>
            <person name="Gladieux P."/>
            <person name="Hiltunen Thoren M."/>
            <person name="Johannesson H."/>
        </authorList>
    </citation>
    <scope>NUCLEOTIDE SEQUENCE</scope>
    <source>
        <strain evidence="2">CBS 990.96</strain>
    </source>
</reference>
<evidence type="ECO:0000256" key="1">
    <source>
        <dbReference type="SAM" id="MobiDB-lite"/>
    </source>
</evidence>
<dbReference type="Proteomes" id="UP001301958">
    <property type="component" value="Unassembled WGS sequence"/>
</dbReference>
<reference evidence="2" key="2">
    <citation type="submission" date="2023-05" db="EMBL/GenBank/DDBJ databases">
        <authorList>
            <consortium name="Lawrence Berkeley National Laboratory"/>
            <person name="Steindorff A."/>
            <person name="Hensen N."/>
            <person name="Bonometti L."/>
            <person name="Westerberg I."/>
            <person name="Brannstrom I.O."/>
            <person name="Guillou S."/>
            <person name="Cros-Aarteil S."/>
            <person name="Calhoun S."/>
            <person name="Haridas S."/>
            <person name="Kuo A."/>
            <person name="Mondo S."/>
            <person name="Pangilinan J."/>
            <person name="Riley R."/>
            <person name="Labutti K."/>
            <person name="Andreopoulos B."/>
            <person name="Lipzen A."/>
            <person name="Chen C."/>
            <person name="Yanf M."/>
            <person name="Daum C."/>
            <person name="Ng V."/>
            <person name="Clum A."/>
            <person name="Ohm R."/>
            <person name="Martin F."/>
            <person name="Silar P."/>
            <person name="Natvig D."/>
            <person name="Lalanne C."/>
            <person name="Gautier V."/>
            <person name="Ament-Velasquez S.L."/>
            <person name="Kruys A."/>
            <person name="Hutchinson M.I."/>
            <person name="Powell A.J."/>
            <person name="Barry K."/>
            <person name="Miller A.N."/>
            <person name="Grigoriev I.V."/>
            <person name="Debuchy R."/>
            <person name="Gladieux P."/>
            <person name="Thoren M.H."/>
            <person name="Johannesson H."/>
        </authorList>
    </citation>
    <scope>NUCLEOTIDE SEQUENCE</scope>
    <source>
        <strain evidence="2">CBS 990.96</strain>
    </source>
</reference>
<proteinExistence type="predicted"/>
<sequence>MHSTVRRHSDPRKHSTLRGHSTTLRRHIALRRRSTLRRHWILARRRLGKDHTLGMRHTMKVRNHSIAPRSHSVMLRGHYIMPRTHVVLLEDHVVLLRGHAILMREYTMLLRKHSGLLRKKAILTRNHARLLDKHVILLRKQGALTLNLQESHILLWSETGGSGASCHSMPLINPIKTPILCCLDIRMKEIMSCLERWIAALRKRRHLWDGNRCSRDTSRLLSSNSMGSLTKAAIVIVLQRRISYVGIYKTGIIQRTSNAFDNCAITHTVDHAMLSRIVRSRTCTADNSLLDSRLLLSVAIFDLRSRGLLRLCFASRSRRARCRSRPNRAQFARASGERGAARTLEGCLHLDRSDIRNNLDCLFCGSNRFILCFAIT</sequence>
<feature type="region of interest" description="Disordered" evidence="1">
    <location>
        <begin position="1"/>
        <end position="22"/>
    </location>
</feature>
<comment type="caution">
    <text evidence="2">The sequence shown here is derived from an EMBL/GenBank/DDBJ whole genome shotgun (WGS) entry which is preliminary data.</text>
</comment>
<dbReference type="AlphaFoldDB" id="A0AAN7BNR6"/>
<dbReference type="EMBL" id="MU865343">
    <property type="protein sequence ID" value="KAK4226723.1"/>
    <property type="molecule type" value="Genomic_DNA"/>
</dbReference>
<evidence type="ECO:0000313" key="2">
    <source>
        <dbReference type="EMBL" id="KAK4226723.1"/>
    </source>
</evidence>
<protein>
    <submittedName>
        <fullName evidence="2">Uncharacterized protein</fullName>
    </submittedName>
</protein>
<keyword evidence="3" id="KW-1185">Reference proteome</keyword>